<evidence type="ECO:0000313" key="3">
    <source>
        <dbReference type="Proteomes" id="UP000776700"/>
    </source>
</evidence>
<reference evidence="2" key="2">
    <citation type="submission" date="2021-09" db="EMBL/GenBank/DDBJ databases">
        <authorList>
            <person name="Gilroy R."/>
        </authorList>
    </citation>
    <scope>NUCLEOTIDE SEQUENCE</scope>
    <source>
        <strain evidence="2">1277</strain>
    </source>
</reference>
<comment type="caution">
    <text evidence="2">The sequence shown here is derived from an EMBL/GenBank/DDBJ whole genome shotgun (WGS) entry which is preliminary data.</text>
</comment>
<protein>
    <submittedName>
        <fullName evidence="2">HNH endonuclease</fullName>
    </submittedName>
</protein>
<accession>A0A921MZW3</accession>
<keyword evidence="2" id="KW-0378">Hydrolase</keyword>
<proteinExistence type="predicted"/>
<dbReference type="GO" id="GO:0004519">
    <property type="term" value="F:endonuclease activity"/>
    <property type="evidence" value="ECO:0007669"/>
    <property type="project" value="UniProtKB-KW"/>
</dbReference>
<keyword evidence="2" id="KW-0255">Endonuclease</keyword>
<dbReference type="PANTHER" id="PTHR41286">
    <property type="entry name" value="HNH NUCLEASE YAJD-RELATED"/>
    <property type="match status" value="1"/>
</dbReference>
<gene>
    <name evidence="2" type="ORF">K8V90_02995</name>
</gene>
<name>A0A921MZW3_9FIRM</name>
<evidence type="ECO:0000259" key="1">
    <source>
        <dbReference type="SMART" id="SM00507"/>
    </source>
</evidence>
<evidence type="ECO:0000313" key="2">
    <source>
        <dbReference type="EMBL" id="HJG96052.1"/>
    </source>
</evidence>
<dbReference type="AlphaFoldDB" id="A0A921MZW3"/>
<dbReference type="SMART" id="SM00507">
    <property type="entry name" value="HNHc"/>
    <property type="match status" value="1"/>
</dbReference>
<dbReference type="Proteomes" id="UP000776700">
    <property type="component" value="Unassembled WGS sequence"/>
</dbReference>
<dbReference type="Gene3D" id="1.10.30.50">
    <property type="match status" value="1"/>
</dbReference>
<dbReference type="InterPro" id="IPR003615">
    <property type="entry name" value="HNH_nuc"/>
</dbReference>
<sequence length="131" mass="16231">MANLIKCQYCLKIHDREYNCIYKLKYKSKISRRRKKYMSEDNKLYNKFYSSRKWIKCRDKVLRDNNYMCEICMQIGIINYTDIQVHHIEKIRDNWNRRLDKDNLICVCRNHHNIIEGMNEEEIIEYVNNLK</sequence>
<reference evidence="2" key="1">
    <citation type="journal article" date="2021" name="PeerJ">
        <title>Extensive microbial diversity within the chicken gut microbiome revealed by metagenomics and culture.</title>
        <authorList>
            <person name="Gilroy R."/>
            <person name="Ravi A."/>
            <person name="Getino M."/>
            <person name="Pursley I."/>
            <person name="Horton D.L."/>
            <person name="Alikhan N.F."/>
            <person name="Baker D."/>
            <person name="Gharbi K."/>
            <person name="Hall N."/>
            <person name="Watson M."/>
            <person name="Adriaenssens E.M."/>
            <person name="Foster-Nyarko E."/>
            <person name="Jarju S."/>
            <person name="Secka A."/>
            <person name="Antonio M."/>
            <person name="Oren A."/>
            <person name="Chaudhuri R.R."/>
            <person name="La Ragione R."/>
            <person name="Hildebrand F."/>
            <person name="Pallen M.J."/>
        </authorList>
    </citation>
    <scope>NUCLEOTIDE SEQUENCE</scope>
    <source>
        <strain evidence="2">1277</strain>
    </source>
</reference>
<dbReference type="CDD" id="cd00085">
    <property type="entry name" value="HNHc"/>
    <property type="match status" value="1"/>
</dbReference>
<dbReference type="PANTHER" id="PTHR41286:SF1">
    <property type="entry name" value="HNH NUCLEASE YAJD-RELATED"/>
    <property type="match status" value="1"/>
</dbReference>
<organism evidence="2 3">
    <name type="scientific">Romboutsia timonensis</name>
    <dbReference type="NCBI Taxonomy" id="1776391"/>
    <lineage>
        <taxon>Bacteria</taxon>
        <taxon>Bacillati</taxon>
        <taxon>Bacillota</taxon>
        <taxon>Clostridia</taxon>
        <taxon>Peptostreptococcales</taxon>
        <taxon>Peptostreptococcaceae</taxon>
        <taxon>Romboutsia</taxon>
    </lineage>
</organism>
<dbReference type="GO" id="GO:0005829">
    <property type="term" value="C:cytosol"/>
    <property type="evidence" value="ECO:0007669"/>
    <property type="project" value="TreeGrafter"/>
</dbReference>
<keyword evidence="2" id="KW-0540">Nuclease</keyword>
<feature type="domain" description="HNH nuclease" evidence="1">
    <location>
        <begin position="56"/>
        <end position="113"/>
    </location>
</feature>
<dbReference type="EMBL" id="DYUB01000100">
    <property type="protein sequence ID" value="HJG96052.1"/>
    <property type="molecule type" value="Genomic_DNA"/>
</dbReference>